<dbReference type="EMBL" id="CP017758">
    <property type="protein sequence ID" value="AQV96398.1"/>
    <property type="molecule type" value="Genomic_DNA"/>
</dbReference>
<protein>
    <submittedName>
        <fullName evidence="1">Uncharacterized protein</fullName>
    </submittedName>
</protein>
<evidence type="ECO:0000313" key="1">
    <source>
        <dbReference type="EMBL" id="AQV96398.1"/>
    </source>
</evidence>
<organism evidence="1 2">
    <name type="scientific">Cupriavidus necator</name>
    <name type="common">Alcaligenes eutrophus</name>
    <name type="synonym">Ralstonia eutropha</name>
    <dbReference type="NCBI Taxonomy" id="106590"/>
    <lineage>
        <taxon>Bacteria</taxon>
        <taxon>Pseudomonadati</taxon>
        <taxon>Pseudomonadota</taxon>
        <taxon>Betaproteobacteria</taxon>
        <taxon>Burkholderiales</taxon>
        <taxon>Burkholderiaceae</taxon>
        <taxon>Cupriavidus</taxon>
    </lineage>
</organism>
<evidence type="ECO:0000313" key="2">
    <source>
        <dbReference type="Proteomes" id="UP000189627"/>
    </source>
</evidence>
<dbReference type="Proteomes" id="UP000189627">
    <property type="component" value="Chromosome 2"/>
</dbReference>
<dbReference type="OrthoDB" id="9134527at2"/>
<sequence>MNFESIAIRGSLVSPARLMSPSEVRAATTNHPGLLRPLGGWYLCGDASARIVDAIVRNGGDAAIRLTGFVGPSGGHYVVLTHQLGSSQHRFLLPQYEPPVELYLRSLESQPIQVMLGRQGGDDSVVLHNRLPWPHIVPLVEMCQVQRCASVATTFDEMRAATFAVTRLERIPSLDGNVAVSDVSVSLVVPSEYCLQAIRRGVSTGGEPK</sequence>
<name>A0A1U9UUM8_CUPNE</name>
<dbReference type="AlphaFoldDB" id="A0A1U9UUM8"/>
<accession>A0A1U9UUM8</accession>
<reference evidence="2" key="1">
    <citation type="submission" date="2017-02" db="EMBL/GenBank/DDBJ databases">
        <title>Complete genome sequence of Cupriavidus necator strain NH9, a 3-chlorobenzoate degrader.</title>
        <authorList>
            <person name="Moriuchi R."/>
            <person name="Dohra H."/>
            <person name="Ogawa N."/>
        </authorList>
    </citation>
    <scope>NUCLEOTIDE SEQUENCE [LARGE SCALE GENOMIC DNA]</scope>
    <source>
        <strain evidence="2">NH9</strain>
    </source>
</reference>
<gene>
    <name evidence="1" type="ORF">BJN34_21250</name>
</gene>
<dbReference type="RefSeq" id="WP_078198867.1">
    <property type="nucleotide sequence ID" value="NZ_CP017758.1"/>
</dbReference>
<proteinExistence type="predicted"/>
<dbReference type="KEGG" id="cuh:BJN34_21250"/>